<evidence type="ECO:0000313" key="2">
    <source>
        <dbReference type="Proteomes" id="UP000199393"/>
    </source>
</evidence>
<dbReference type="RefSeq" id="WP_157741643.1">
    <property type="nucleotide sequence ID" value="NZ_JBHRWG010000004.1"/>
</dbReference>
<gene>
    <name evidence="1" type="ORF">GA0070620_3426</name>
</gene>
<dbReference type="EMBL" id="LT598496">
    <property type="protein sequence ID" value="SBV27895.1"/>
    <property type="molecule type" value="Genomic_DNA"/>
</dbReference>
<accession>A0A1C3N5P0</accession>
<evidence type="ECO:0000313" key="1">
    <source>
        <dbReference type="EMBL" id="SBV27895.1"/>
    </source>
</evidence>
<protein>
    <submittedName>
        <fullName evidence="1">Uncharacterized protein</fullName>
    </submittedName>
</protein>
<proteinExistence type="predicted"/>
<name>A0A1C3N5P0_9ACTN</name>
<organism evidence="1 2">
    <name type="scientific">Micromonospora krabiensis</name>
    <dbReference type="NCBI Taxonomy" id="307121"/>
    <lineage>
        <taxon>Bacteria</taxon>
        <taxon>Bacillati</taxon>
        <taxon>Actinomycetota</taxon>
        <taxon>Actinomycetes</taxon>
        <taxon>Micromonosporales</taxon>
        <taxon>Micromonosporaceae</taxon>
        <taxon>Micromonospora</taxon>
    </lineage>
</organism>
<sequence>MPERIPEPLPCGCVPHSTRMRGVWGFYCDTEQQGYCNFECPHEDEDEEN</sequence>
<dbReference type="AlphaFoldDB" id="A0A1C3N5P0"/>
<reference evidence="2" key="1">
    <citation type="submission" date="2016-06" db="EMBL/GenBank/DDBJ databases">
        <authorList>
            <person name="Varghese N."/>
        </authorList>
    </citation>
    <scope>NUCLEOTIDE SEQUENCE [LARGE SCALE GENOMIC DNA]</scope>
    <source>
        <strain evidence="2">DSM 45344</strain>
    </source>
</reference>
<dbReference type="STRING" id="307121.GA0070620_3426"/>
<dbReference type="Proteomes" id="UP000199393">
    <property type="component" value="Chromosome I"/>
</dbReference>
<keyword evidence="2" id="KW-1185">Reference proteome</keyword>